<dbReference type="Pfam" id="PF00400">
    <property type="entry name" value="WD40"/>
    <property type="match status" value="1"/>
</dbReference>
<evidence type="ECO:0000256" key="6">
    <source>
        <dbReference type="ARBA" id="ARBA00047551"/>
    </source>
</evidence>
<keyword evidence="9" id="KW-1185">Reference proteome</keyword>
<dbReference type="PROSITE" id="PS00678">
    <property type="entry name" value="WD_REPEATS_1"/>
    <property type="match status" value="1"/>
</dbReference>
<dbReference type="EC" id="3.1.1.97" evidence="5"/>
<evidence type="ECO:0000256" key="5">
    <source>
        <dbReference type="ARBA" id="ARBA00039131"/>
    </source>
</evidence>
<dbReference type="InParanoid" id="E1ZRZ2"/>
<gene>
    <name evidence="8" type="ORF">CHLNCDRAFT_141008</name>
</gene>
<reference evidence="8 9" key="1">
    <citation type="journal article" date="2010" name="Plant Cell">
        <title>The Chlorella variabilis NC64A genome reveals adaptation to photosymbiosis, coevolution with viruses, and cryptic sex.</title>
        <authorList>
            <person name="Blanc G."/>
            <person name="Duncan G."/>
            <person name="Agarkova I."/>
            <person name="Borodovsky M."/>
            <person name="Gurnon J."/>
            <person name="Kuo A."/>
            <person name="Lindquist E."/>
            <person name="Lucas S."/>
            <person name="Pangilinan J."/>
            <person name="Polle J."/>
            <person name="Salamov A."/>
            <person name="Terry A."/>
            <person name="Yamada T."/>
            <person name="Dunigan D.D."/>
            <person name="Grigoriev I.V."/>
            <person name="Claverie J.M."/>
            <person name="Van Etten J.L."/>
        </authorList>
    </citation>
    <scope>NUCLEOTIDE SEQUENCE [LARGE SCALE GENOMIC DNA]</scope>
    <source>
        <strain evidence="8 9">NC64A</strain>
    </source>
</reference>
<dbReference type="InterPro" id="IPR019775">
    <property type="entry name" value="WD40_repeat_CS"/>
</dbReference>
<dbReference type="GeneID" id="17350817"/>
<dbReference type="eggNOG" id="KOG0280">
    <property type="taxonomic scope" value="Eukaryota"/>
</dbReference>
<dbReference type="GO" id="GO:0017183">
    <property type="term" value="P:protein histidyl modification to diphthamide"/>
    <property type="evidence" value="ECO:0007669"/>
    <property type="project" value="TreeGrafter"/>
</dbReference>
<dbReference type="InterPro" id="IPR015943">
    <property type="entry name" value="WD40/YVTN_repeat-like_dom_sf"/>
</dbReference>
<dbReference type="PANTHER" id="PTHR46042">
    <property type="entry name" value="DIPHTHINE METHYLTRANSFERASE"/>
    <property type="match status" value="1"/>
</dbReference>
<dbReference type="InterPro" id="IPR052415">
    <property type="entry name" value="Diphthine_MTase"/>
</dbReference>
<feature type="repeat" description="WD" evidence="7">
    <location>
        <begin position="74"/>
        <end position="109"/>
    </location>
</feature>
<keyword evidence="2 7" id="KW-0853">WD repeat</keyword>
<comment type="similarity">
    <text evidence="4">Belongs to the DPH7 family.</text>
</comment>
<proteinExistence type="inferred from homology"/>
<dbReference type="OrthoDB" id="1930760at2759"/>
<dbReference type="Gene3D" id="2.130.10.10">
    <property type="entry name" value="YVTN repeat-like/Quinoprotein amine dehydrogenase"/>
    <property type="match status" value="1"/>
</dbReference>
<dbReference type="STRING" id="554065.E1ZRZ2"/>
<dbReference type="Proteomes" id="UP000008141">
    <property type="component" value="Unassembled WGS sequence"/>
</dbReference>
<accession>E1ZRZ2</accession>
<dbReference type="AlphaFoldDB" id="E1ZRZ2"/>
<dbReference type="RefSeq" id="XP_005843492.1">
    <property type="nucleotide sequence ID" value="XM_005843430.1"/>
</dbReference>
<dbReference type="InterPro" id="IPR001680">
    <property type="entry name" value="WD40_rpt"/>
</dbReference>
<evidence type="ECO:0000256" key="4">
    <source>
        <dbReference type="ARBA" id="ARBA00038092"/>
    </source>
</evidence>
<sequence>MPATRCLERRELPLPADVAEWCPHPAALRVLAAGTYQLDEASGQRRGGLHVFRLAGGALQPLPPAGALDLPGDRRTHGAGVTCVASSPFRQYDVCTGSYDDRLRLWDLRAPARPLLCAELDTSGGVWRAKWHPADPGLLLVACMYRGFAAVRLEGGAAAHADRAPAEAGAGAGAGGAAAAAVAAGAAGERGGACGRPRLAVVARYEHQPGSLSYGADWCRDPTAAAEAEAAAAAAAGAAAAAEGAGGDEPAAAATGGEEAEGGCGCGDGSGGAWLAATASFYDRQLHLWRLQL</sequence>
<evidence type="ECO:0000256" key="2">
    <source>
        <dbReference type="ARBA" id="ARBA00022574"/>
    </source>
</evidence>
<dbReference type="PROSITE" id="PS50082">
    <property type="entry name" value="WD_REPEATS_2"/>
    <property type="match status" value="1"/>
</dbReference>
<keyword evidence="3" id="KW-0677">Repeat</keyword>
<organism evidence="9">
    <name type="scientific">Chlorella variabilis</name>
    <name type="common">Green alga</name>
    <dbReference type="NCBI Taxonomy" id="554065"/>
    <lineage>
        <taxon>Eukaryota</taxon>
        <taxon>Viridiplantae</taxon>
        <taxon>Chlorophyta</taxon>
        <taxon>core chlorophytes</taxon>
        <taxon>Trebouxiophyceae</taxon>
        <taxon>Chlorellales</taxon>
        <taxon>Chlorellaceae</taxon>
        <taxon>Chlorella clade</taxon>
        <taxon>Chlorella</taxon>
    </lineage>
</organism>
<dbReference type="EMBL" id="GL433864">
    <property type="protein sequence ID" value="EFN51390.1"/>
    <property type="molecule type" value="Genomic_DNA"/>
</dbReference>
<dbReference type="PANTHER" id="PTHR46042:SF1">
    <property type="entry name" value="DIPHTHINE METHYLTRANSFERASE"/>
    <property type="match status" value="1"/>
</dbReference>
<comment type="catalytic activity">
    <reaction evidence="6">
        <text>diphthine methyl ester-[translation elongation factor 2] + H2O = diphthine-[translation elongation factor 2] + methanol + H(+)</text>
        <dbReference type="Rhea" id="RHEA:42656"/>
        <dbReference type="Rhea" id="RHEA-COMP:10172"/>
        <dbReference type="Rhea" id="RHEA-COMP:10173"/>
        <dbReference type="ChEBI" id="CHEBI:15377"/>
        <dbReference type="ChEBI" id="CHEBI:15378"/>
        <dbReference type="ChEBI" id="CHEBI:17790"/>
        <dbReference type="ChEBI" id="CHEBI:79005"/>
        <dbReference type="ChEBI" id="CHEBI:82696"/>
        <dbReference type="EC" id="3.1.1.97"/>
    </reaction>
</comment>
<dbReference type="GO" id="GO:0005737">
    <property type="term" value="C:cytoplasm"/>
    <property type="evidence" value="ECO:0007669"/>
    <property type="project" value="TreeGrafter"/>
</dbReference>
<dbReference type="GO" id="GO:0061685">
    <property type="term" value="F:diphthine methylesterase activity"/>
    <property type="evidence" value="ECO:0007669"/>
    <property type="project" value="UniProtKB-EC"/>
</dbReference>
<name>E1ZRZ2_CHLVA</name>
<comment type="pathway">
    <text evidence="1">Protein modification; peptidyl-diphthamide biosynthesis.</text>
</comment>
<dbReference type="SUPFAM" id="SSF50960">
    <property type="entry name" value="TolB, C-terminal domain"/>
    <property type="match status" value="1"/>
</dbReference>
<protein>
    <recommendedName>
        <fullName evidence="5">methylated diphthine methylhydrolase</fullName>
        <ecNumber evidence="5">3.1.1.97</ecNumber>
    </recommendedName>
</protein>
<dbReference type="KEGG" id="cvr:CHLNCDRAFT_141008"/>
<evidence type="ECO:0000256" key="3">
    <source>
        <dbReference type="ARBA" id="ARBA00022737"/>
    </source>
</evidence>
<evidence type="ECO:0000256" key="7">
    <source>
        <dbReference type="PROSITE-ProRule" id="PRU00221"/>
    </source>
</evidence>
<evidence type="ECO:0000313" key="8">
    <source>
        <dbReference type="EMBL" id="EFN51390.1"/>
    </source>
</evidence>
<evidence type="ECO:0000313" key="9">
    <source>
        <dbReference type="Proteomes" id="UP000008141"/>
    </source>
</evidence>
<evidence type="ECO:0000256" key="1">
    <source>
        <dbReference type="ARBA" id="ARBA00005156"/>
    </source>
</evidence>